<dbReference type="GO" id="GO:0046872">
    <property type="term" value="F:metal ion binding"/>
    <property type="evidence" value="ECO:0007669"/>
    <property type="project" value="UniProtKB-KW"/>
</dbReference>
<name>A0A8J7U4A5_9BACT</name>
<dbReference type="CDD" id="cd02037">
    <property type="entry name" value="Mrp_NBP35"/>
    <property type="match status" value="1"/>
</dbReference>
<evidence type="ECO:0000256" key="1">
    <source>
        <dbReference type="ARBA" id="ARBA00022723"/>
    </source>
</evidence>
<comment type="subunit">
    <text evidence="6">Homodimer.</text>
</comment>
<dbReference type="InterPro" id="IPR000808">
    <property type="entry name" value="Mrp-like_CS"/>
</dbReference>
<dbReference type="GO" id="GO:0016887">
    <property type="term" value="F:ATP hydrolysis activity"/>
    <property type="evidence" value="ECO:0007669"/>
    <property type="project" value="UniProtKB-UniRule"/>
</dbReference>
<evidence type="ECO:0000256" key="5">
    <source>
        <dbReference type="ARBA" id="ARBA00023014"/>
    </source>
</evidence>
<dbReference type="Pfam" id="PF10609">
    <property type="entry name" value="ParA"/>
    <property type="match status" value="1"/>
</dbReference>
<dbReference type="InterPro" id="IPR033756">
    <property type="entry name" value="YlxH/NBP35"/>
</dbReference>
<dbReference type="Proteomes" id="UP000664417">
    <property type="component" value="Unassembled WGS sequence"/>
</dbReference>
<dbReference type="EMBL" id="JAFREP010000023">
    <property type="protein sequence ID" value="MBO1321288.1"/>
    <property type="molecule type" value="Genomic_DNA"/>
</dbReference>
<protein>
    <recommendedName>
        <fullName evidence="6">Iron-sulfur cluster carrier protein</fullName>
    </recommendedName>
</protein>
<dbReference type="PANTHER" id="PTHR42961:SF2">
    <property type="entry name" value="IRON-SULFUR PROTEIN NUBPL"/>
    <property type="match status" value="1"/>
</dbReference>
<dbReference type="InterPro" id="IPR044304">
    <property type="entry name" value="NUBPL-like"/>
</dbReference>
<comment type="similarity">
    <text evidence="6">Belongs to the Mrp/NBP35 ATP-binding proteins family.</text>
</comment>
<dbReference type="AlphaFoldDB" id="A0A8J7U4A5"/>
<keyword evidence="3 6" id="KW-0067">ATP-binding</keyword>
<keyword evidence="1 6" id="KW-0479">Metal-binding</keyword>
<keyword evidence="6" id="KW-0378">Hydrolase</keyword>
<feature type="binding site" evidence="6">
    <location>
        <begin position="103"/>
        <end position="110"/>
    </location>
    <ligand>
        <name>ATP</name>
        <dbReference type="ChEBI" id="CHEBI:30616"/>
    </ligand>
</feature>
<keyword evidence="4 6" id="KW-0408">Iron</keyword>
<dbReference type="GO" id="GO:0005524">
    <property type="term" value="F:ATP binding"/>
    <property type="evidence" value="ECO:0007669"/>
    <property type="project" value="UniProtKB-UniRule"/>
</dbReference>
<keyword evidence="2 6" id="KW-0547">Nucleotide-binding</keyword>
<evidence type="ECO:0000256" key="4">
    <source>
        <dbReference type="ARBA" id="ARBA00023004"/>
    </source>
</evidence>
<evidence type="ECO:0000256" key="3">
    <source>
        <dbReference type="ARBA" id="ARBA00022840"/>
    </source>
</evidence>
<evidence type="ECO:0000256" key="2">
    <source>
        <dbReference type="ARBA" id="ARBA00022741"/>
    </source>
</evidence>
<evidence type="ECO:0000313" key="7">
    <source>
        <dbReference type="EMBL" id="MBO1321288.1"/>
    </source>
</evidence>
<dbReference type="Gene3D" id="3.40.50.300">
    <property type="entry name" value="P-loop containing nucleotide triphosphate hydrolases"/>
    <property type="match status" value="1"/>
</dbReference>
<dbReference type="PANTHER" id="PTHR42961">
    <property type="entry name" value="IRON-SULFUR PROTEIN NUBPL"/>
    <property type="match status" value="1"/>
</dbReference>
<dbReference type="RefSeq" id="WP_207861262.1">
    <property type="nucleotide sequence ID" value="NZ_JAFREP010000023.1"/>
</dbReference>
<organism evidence="7 8">
    <name type="scientific">Acanthopleuribacter pedis</name>
    <dbReference type="NCBI Taxonomy" id="442870"/>
    <lineage>
        <taxon>Bacteria</taxon>
        <taxon>Pseudomonadati</taxon>
        <taxon>Acidobacteriota</taxon>
        <taxon>Holophagae</taxon>
        <taxon>Acanthopleuribacterales</taxon>
        <taxon>Acanthopleuribacteraceae</taxon>
        <taxon>Acanthopleuribacter</taxon>
    </lineage>
</organism>
<dbReference type="FunFam" id="3.40.50.300:FF:001119">
    <property type="entry name" value="Iron-sulfur cluster carrier protein"/>
    <property type="match status" value="1"/>
</dbReference>
<comment type="caution">
    <text evidence="7">The sequence shown here is derived from an EMBL/GenBank/DDBJ whole genome shotgun (WGS) entry which is preliminary data.</text>
</comment>
<sequence length="364" mass="39071">MSQENTLHETLAAVIDPLTEWSLGDQGSLVCAEERDDEVRVTLDLPYPSLLGEAALRAAVEARVRTFTTKPPRLSFSQTVKAVPVPGKQKIPGVANLIAIASGKGGVGKSTVTVNTAMALQQAGARVGILDCDLYGPSVPAMFGVEEQMVANREKKLVPVDVYGIKMVSMGFLMARHQALSWRGPMLHKMLSQFLFGVDWGTLDYLLLDLPPGTGDVQLSLTQLAPMAGAALVTTPQKVALRDVMRGLEMFKDVGVPVLGLVENMSYYACPCCDERTYVFGRDGGKRLAKRYEIPFLGEVPMSRRVPSALGSGEPLMLRAQTDAAEPGVATLAAAFRDVSARLIGRLVVAEPRFAVGGPDAMEV</sequence>
<dbReference type="PROSITE" id="PS01215">
    <property type="entry name" value="MRP"/>
    <property type="match status" value="1"/>
</dbReference>
<dbReference type="InterPro" id="IPR019591">
    <property type="entry name" value="Mrp/NBP35_ATP-bd"/>
</dbReference>
<comment type="function">
    <text evidence="6">Binds and transfers iron-sulfur (Fe-S) clusters to target apoproteins. Can hydrolyze ATP.</text>
</comment>
<evidence type="ECO:0000313" key="8">
    <source>
        <dbReference type="Proteomes" id="UP000664417"/>
    </source>
</evidence>
<gene>
    <name evidence="7" type="ORF">J3U88_22600</name>
</gene>
<dbReference type="HAMAP" id="MF_02040">
    <property type="entry name" value="Mrp_NBP35"/>
    <property type="match status" value="1"/>
</dbReference>
<reference evidence="7" key="1">
    <citation type="submission" date="2021-03" db="EMBL/GenBank/DDBJ databases">
        <authorList>
            <person name="Wang G."/>
        </authorList>
    </citation>
    <scope>NUCLEOTIDE SEQUENCE</scope>
    <source>
        <strain evidence="7">KCTC 12899</strain>
    </source>
</reference>
<dbReference type="GO" id="GO:0016226">
    <property type="term" value="P:iron-sulfur cluster assembly"/>
    <property type="evidence" value="ECO:0007669"/>
    <property type="project" value="InterPro"/>
</dbReference>
<dbReference type="GO" id="GO:0051539">
    <property type="term" value="F:4 iron, 4 sulfur cluster binding"/>
    <property type="evidence" value="ECO:0007669"/>
    <property type="project" value="TreeGrafter"/>
</dbReference>
<dbReference type="GO" id="GO:0140663">
    <property type="term" value="F:ATP-dependent FeS chaperone activity"/>
    <property type="evidence" value="ECO:0007669"/>
    <property type="project" value="InterPro"/>
</dbReference>
<evidence type="ECO:0000256" key="6">
    <source>
        <dbReference type="HAMAP-Rule" id="MF_02040"/>
    </source>
</evidence>
<accession>A0A8J7U4A5</accession>
<dbReference type="SUPFAM" id="SSF52540">
    <property type="entry name" value="P-loop containing nucleoside triphosphate hydrolases"/>
    <property type="match status" value="1"/>
</dbReference>
<proteinExistence type="inferred from homology"/>
<keyword evidence="8" id="KW-1185">Reference proteome</keyword>
<keyword evidence="5 6" id="KW-0411">Iron-sulfur</keyword>
<dbReference type="InterPro" id="IPR027417">
    <property type="entry name" value="P-loop_NTPase"/>
</dbReference>